<name>A0A0F7L3L9_9VIRU</name>
<proteinExistence type="predicted"/>
<reference evidence="1" key="1">
    <citation type="journal article" date="2015" name="Front. Microbiol.">
        <title>Combining genomic sequencing methods to explore viral diversity and reveal potential virus-host interactions.</title>
        <authorList>
            <person name="Chow C.E."/>
            <person name="Winget D.M."/>
            <person name="White R.A.III."/>
            <person name="Hallam S.J."/>
            <person name="Suttle C.A."/>
        </authorList>
    </citation>
    <scope>NUCLEOTIDE SEQUENCE</scope>
    <source>
        <strain evidence="1">Anoxic3_4</strain>
    </source>
</reference>
<evidence type="ECO:0000313" key="1">
    <source>
        <dbReference type="EMBL" id="AKH46088.1"/>
    </source>
</evidence>
<organism evidence="1">
    <name type="scientific">uncultured marine virus</name>
    <dbReference type="NCBI Taxonomy" id="186617"/>
    <lineage>
        <taxon>Viruses</taxon>
        <taxon>environmental samples</taxon>
    </lineage>
</organism>
<sequence length="94" mass="10341">MCCSFSSPSYEFIKCPRPSQEMASSTKCPKSSIIEKIASFTPSHCFWRALIDSTKSSEYPPRVCPAIKSALNAQRDCKMYSRAASSASSSVKTE</sequence>
<dbReference type="EMBL" id="KR029579">
    <property type="protein sequence ID" value="AKH46088.1"/>
    <property type="molecule type" value="Genomic_DNA"/>
</dbReference>
<accession>A0A0F7L3L9</accession>
<protein>
    <submittedName>
        <fullName evidence="1">Uncharacterized protein</fullName>
    </submittedName>
</protein>
<reference evidence="1" key="2">
    <citation type="submission" date="2015-03" db="EMBL/GenBank/DDBJ databases">
        <authorList>
            <person name="Chow C.-E.T."/>
            <person name="Winget D.M."/>
            <person name="White R.A.III."/>
            <person name="Hallam S.J."/>
            <person name="Suttle C.A."/>
        </authorList>
    </citation>
    <scope>NUCLEOTIDE SEQUENCE</scope>
    <source>
        <strain evidence="1">Anoxic3_4</strain>
    </source>
</reference>